<proteinExistence type="predicted"/>
<evidence type="ECO:0000313" key="2">
    <source>
        <dbReference type="EMBL" id="CEH15280.1"/>
    </source>
</evidence>
<dbReference type="InterPro" id="IPR031349">
    <property type="entry name" value="Tfb6"/>
</dbReference>
<feature type="compositionally biased region" description="Acidic residues" evidence="1">
    <location>
        <begin position="332"/>
        <end position="343"/>
    </location>
</feature>
<dbReference type="Pfam" id="PF17110">
    <property type="entry name" value="TFB6"/>
    <property type="match status" value="1"/>
</dbReference>
<dbReference type="EMBL" id="CCYA01000260">
    <property type="protein sequence ID" value="CEH15280.1"/>
    <property type="molecule type" value="Genomic_DNA"/>
</dbReference>
<feature type="region of interest" description="Disordered" evidence="1">
    <location>
        <begin position="396"/>
        <end position="478"/>
    </location>
</feature>
<evidence type="ECO:0000256" key="1">
    <source>
        <dbReference type="SAM" id="MobiDB-lite"/>
    </source>
</evidence>
<name>A0A0P1BGY2_9BASI</name>
<feature type="compositionally biased region" description="Acidic residues" evidence="1">
    <location>
        <begin position="304"/>
        <end position="317"/>
    </location>
</feature>
<sequence length="478" mass="53970">MDTQAGFFYEPGVVEADAGPSTSSLALQSASQPPQRLTATQSARLRNWLEDSLGVLHRGWQRRFAKRGENRFVTLDQYLDQAQNILSVLALIPQHYEGARRREELKVPYLLRATSELVEGVVGYDLRPYRREEEHTPTSFDYEDLGDAPNVHDEADHSAAPPIGGTPLPMQFTYVLRTFALLDAQWVALLDGKDLDYKSAQARSTRNYPCSGDLYEFKSSDDTLEMGEEWHASTLTGRHPRATATASHGRFQRATENLEGIRVQSGSGRALSQTDKVRLRNVVLDARARFMRWMRLALDAEMLDDEEENAQEDEVEESERRDQTEPMTNAGTEDDEDELDMEEVLPQSRTERKLFSLGDGPSPIIDRSHELRALDSPIDTSVEGRHFANLFARKLDPDADDQDSDSGNDASHPVRSETSQEDQEIFSRRSHTSPEHIPQTGSAPKVASEAPHERTGNERQLERLERERNRAAGRPEDD</sequence>
<feature type="region of interest" description="Disordered" evidence="1">
    <location>
        <begin position="304"/>
        <end position="370"/>
    </location>
</feature>
<protein>
    <submittedName>
        <fullName evidence="2">Uncharacterized protein</fullName>
    </submittedName>
</protein>
<organism evidence="2 3">
    <name type="scientific">Ceraceosorus bombacis</name>
    <dbReference type="NCBI Taxonomy" id="401625"/>
    <lineage>
        <taxon>Eukaryota</taxon>
        <taxon>Fungi</taxon>
        <taxon>Dikarya</taxon>
        <taxon>Basidiomycota</taxon>
        <taxon>Ustilaginomycotina</taxon>
        <taxon>Exobasidiomycetes</taxon>
        <taxon>Ceraceosorales</taxon>
        <taxon>Ceraceosoraceae</taxon>
        <taxon>Ceraceosorus</taxon>
    </lineage>
</organism>
<feature type="compositionally biased region" description="Basic and acidic residues" evidence="1">
    <location>
        <begin position="450"/>
        <end position="478"/>
    </location>
</feature>
<dbReference type="Proteomes" id="UP000054845">
    <property type="component" value="Unassembled WGS sequence"/>
</dbReference>
<dbReference type="AlphaFoldDB" id="A0A0P1BGY2"/>
<evidence type="ECO:0000313" key="3">
    <source>
        <dbReference type="Proteomes" id="UP000054845"/>
    </source>
</evidence>
<accession>A0A0P1BGY2</accession>
<dbReference type="OrthoDB" id="2574879at2759"/>
<reference evidence="2 3" key="1">
    <citation type="submission" date="2014-09" db="EMBL/GenBank/DDBJ databases">
        <authorList>
            <person name="Magalhaes I.L.F."/>
            <person name="Oliveira U."/>
            <person name="Santos F.R."/>
            <person name="Vidigal T.H.D.A."/>
            <person name="Brescovit A.D."/>
            <person name="Santos A.J."/>
        </authorList>
    </citation>
    <scope>NUCLEOTIDE SEQUENCE [LARGE SCALE GENOMIC DNA]</scope>
</reference>
<keyword evidence="3" id="KW-1185">Reference proteome</keyword>